<evidence type="ECO:0000313" key="8">
    <source>
        <dbReference type="RefSeq" id="XP_014669726.1"/>
    </source>
</evidence>
<dbReference type="CDD" id="cd06257">
    <property type="entry name" value="DnaJ"/>
    <property type="match status" value="1"/>
</dbReference>
<dbReference type="PRINTS" id="PR00625">
    <property type="entry name" value="JDOMAIN"/>
</dbReference>
<dbReference type="PANTHER" id="PTHR43908:SF3">
    <property type="entry name" value="AT29763P-RELATED"/>
    <property type="match status" value="1"/>
</dbReference>
<evidence type="ECO:0000256" key="5">
    <source>
        <dbReference type="SAM" id="MobiDB-lite"/>
    </source>
</evidence>
<accession>A0ABM1EC05</accession>
<evidence type="ECO:0000256" key="3">
    <source>
        <dbReference type="ARBA" id="ARBA00022989"/>
    </source>
</evidence>
<dbReference type="GeneID" id="106810791"/>
<keyword evidence="7" id="KW-1185">Reference proteome</keyword>
<comment type="subcellular location">
    <subcellularLocation>
        <location evidence="1">Membrane</location>
        <topology evidence="1">Single-pass membrane protein</topology>
    </subcellularLocation>
</comment>
<evidence type="ECO:0000256" key="1">
    <source>
        <dbReference type="ARBA" id="ARBA00004167"/>
    </source>
</evidence>
<keyword evidence="4" id="KW-0472">Membrane</keyword>
<evidence type="ECO:0000259" key="6">
    <source>
        <dbReference type="PROSITE" id="PS50076"/>
    </source>
</evidence>
<evidence type="ECO:0000256" key="4">
    <source>
        <dbReference type="ARBA" id="ARBA00023136"/>
    </source>
</evidence>
<gene>
    <name evidence="8 9" type="primary">LOC106810791</name>
</gene>
<protein>
    <submittedName>
        <fullName evidence="8 9">DnaJ homolog subfamily B member 12-like</fullName>
    </submittedName>
</protein>
<feature type="region of interest" description="Disordered" evidence="5">
    <location>
        <begin position="62"/>
        <end position="109"/>
    </location>
</feature>
<dbReference type="PANTHER" id="PTHR43908">
    <property type="entry name" value="AT29763P-RELATED"/>
    <property type="match status" value="1"/>
</dbReference>
<evidence type="ECO:0000256" key="2">
    <source>
        <dbReference type="ARBA" id="ARBA00022692"/>
    </source>
</evidence>
<name>A0ABM1EC05_PRICU</name>
<dbReference type="Pfam" id="PF09320">
    <property type="entry name" value="DUF1977"/>
    <property type="match status" value="1"/>
</dbReference>
<feature type="domain" description="J" evidence="6">
    <location>
        <begin position="122"/>
        <end position="186"/>
    </location>
</feature>
<proteinExistence type="predicted"/>
<feature type="compositionally biased region" description="Polar residues" evidence="5">
    <location>
        <begin position="62"/>
        <end position="72"/>
    </location>
</feature>
<dbReference type="Pfam" id="PF00226">
    <property type="entry name" value="DnaJ"/>
    <property type="match status" value="1"/>
</dbReference>
<dbReference type="SUPFAM" id="SSF46565">
    <property type="entry name" value="Chaperone J-domain"/>
    <property type="match status" value="1"/>
</dbReference>
<evidence type="ECO:0000313" key="7">
    <source>
        <dbReference type="Proteomes" id="UP000695022"/>
    </source>
</evidence>
<dbReference type="InterPro" id="IPR015399">
    <property type="entry name" value="DUF1977_DnaJ-like"/>
</dbReference>
<evidence type="ECO:0000313" key="9">
    <source>
        <dbReference type="RefSeq" id="XP_014669727.1"/>
    </source>
</evidence>
<dbReference type="InterPro" id="IPR036869">
    <property type="entry name" value="J_dom_sf"/>
</dbReference>
<keyword evidence="2" id="KW-0812">Transmembrane</keyword>
<dbReference type="SMART" id="SM00271">
    <property type="entry name" value="DnaJ"/>
    <property type="match status" value="1"/>
</dbReference>
<keyword evidence="3" id="KW-1133">Transmembrane helix</keyword>
<reference evidence="8 9" key="1">
    <citation type="submission" date="2025-05" db="UniProtKB">
        <authorList>
            <consortium name="RefSeq"/>
        </authorList>
    </citation>
    <scope>IDENTIFICATION</scope>
</reference>
<dbReference type="InterPro" id="IPR001623">
    <property type="entry name" value="DnaJ_domain"/>
</dbReference>
<dbReference type="Gene3D" id="1.10.287.110">
    <property type="entry name" value="DnaJ domain"/>
    <property type="match status" value="1"/>
</dbReference>
<dbReference type="InterPro" id="IPR051100">
    <property type="entry name" value="DnaJ_subfamily_B/C"/>
</dbReference>
<dbReference type="RefSeq" id="XP_014669727.1">
    <property type="nucleotide sequence ID" value="XM_014814241.1"/>
</dbReference>
<sequence>MKAPFTIWAVKMEVNRDESERCILLAKRFISEGNTSKAERFLQKAEKLFPSQQAKDLLNSLHTMNGSAGSHTADNDIRNRRNRSGSRNRSKAANHGSHSDHEGESYTQEQLHTVKRIRKCKDYYEILGLSKDCSDADLKKAYRKLALQNHPDKNKAPGATEAFKAIGNAFAVISDPEKRRRYDLYGAEDNVATTSRRTHSRHPEYEFDFSRGFEGDISAEELFNMFFGGGFPTGNVHTYSRRNTHTRHHTHHNHNHQQQQSAETVSVMIQLMPILLLVCLTLVSSYFAADPIYSLRRDGKFIQERKTQNLGVFYYVKDSFTKDYNTLSLLKKVEQNVESDYVDSLRTNCYKERNYRETLLWRARSFGDAKMYEKAKKYATASCDKLTYLYGA</sequence>
<organism evidence="7 8">
    <name type="scientific">Priapulus caudatus</name>
    <name type="common">Priapulid worm</name>
    <dbReference type="NCBI Taxonomy" id="37621"/>
    <lineage>
        <taxon>Eukaryota</taxon>
        <taxon>Metazoa</taxon>
        <taxon>Ecdysozoa</taxon>
        <taxon>Scalidophora</taxon>
        <taxon>Priapulida</taxon>
        <taxon>Priapulimorpha</taxon>
        <taxon>Priapulimorphida</taxon>
        <taxon>Priapulidae</taxon>
        <taxon>Priapulus</taxon>
    </lineage>
</organism>
<dbReference type="RefSeq" id="XP_014669726.1">
    <property type="nucleotide sequence ID" value="XM_014814240.1"/>
</dbReference>
<dbReference type="PROSITE" id="PS50076">
    <property type="entry name" value="DNAJ_2"/>
    <property type="match status" value="1"/>
</dbReference>
<feature type="compositionally biased region" description="Basic residues" evidence="5">
    <location>
        <begin position="80"/>
        <end position="92"/>
    </location>
</feature>
<dbReference type="Proteomes" id="UP000695022">
    <property type="component" value="Unplaced"/>
</dbReference>